<evidence type="ECO:0000313" key="3">
    <source>
        <dbReference type="Proteomes" id="UP001046870"/>
    </source>
</evidence>
<evidence type="ECO:0000313" key="2">
    <source>
        <dbReference type="EMBL" id="KAG7465197.1"/>
    </source>
</evidence>
<comment type="caution">
    <text evidence="2">The sequence shown here is derived from an EMBL/GenBank/DDBJ whole genome shotgun (WGS) entry which is preliminary data.</text>
</comment>
<sequence>MSIVITLISMKLKGKAPQGPDKTGTHKEKIMPKTVSHLQPKHRTNASSSAPARQEQEQKSKDSVSSRDWWHSLTRFLPTINQSPPQQNTPTRQVSSGMAGSDRSVPPSVSTGPSSHSVPVQEAAQLAQLPHTQRDWWYSLTRFLPTINQSPPQQNTPTHQVSSGMGKAPQRPGNIGTHKETIMPKSASSLQPKHRTNASSSPPTRQEQEQKPKDSVSSRDSWLSWTRFHPTINQSSPKDDTTTLKVSQRLETEDDEEEEPMESEAGPVEGEEPMAVDTDSKDDKEEESMESEAADGTRKIISGNDNPEASKHPKPSTGNRRDNKGSRKRGRGKEDEEEEEGEKGLSRGGDADSPSKKSKTK</sequence>
<name>A0A9D3T7D6_MEGAT</name>
<gene>
    <name evidence="2" type="ORF">MATL_G00173740</name>
</gene>
<feature type="compositionally biased region" description="Polar residues" evidence="1">
    <location>
        <begin position="79"/>
        <end position="98"/>
    </location>
</feature>
<feature type="compositionally biased region" description="Polar residues" evidence="1">
    <location>
        <begin position="147"/>
        <end position="163"/>
    </location>
</feature>
<feature type="region of interest" description="Disordered" evidence="1">
    <location>
        <begin position="12"/>
        <end position="120"/>
    </location>
</feature>
<reference evidence="2" key="1">
    <citation type="submission" date="2021-01" db="EMBL/GenBank/DDBJ databases">
        <authorList>
            <person name="Zahm M."/>
            <person name="Roques C."/>
            <person name="Cabau C."/>
            <person name="Klopp C."/>
            <person name="Donnadieu C."/>
            <person name="Jouanno E."/>
            <person name="Lampietro C."/>
            <person name="Louis A."/>
            <person name="Herpin A."/>
            <person name="Echchiki A."/>
            <person name="Berthelot C."/>
            <person name="Parey E."/>
            <person name="Roest-Crollius H."/>
            <person name="Braasch I."/>
            <person name="Postlethwait J."/>
            <person name="Bobe J."/>
            <person name="Montfort J."/>
            <person name="Bouchez O."/>
            <person name="Begum T."/>
            <person name="Mejri S."/>
            <person name="Adams A."/>
            <person name="Chen W.-J."/>
            <person name="Guiguen Y."/>
        </authorList>
    </citation>
    <scope>NUCLEOTIDE SEQUENCE</scope>
    <source>
        <strain evidence="2">YG-15Mar2019-1</strain>
        <tissue evidence="2">Brain</tissue>
    </source>
</reference>
<feature type="compositionally biased region" description="Polar residues" evidence="1">
    <location>
        <begin position="186"/>
        <end position="205"/>
    </location>
</feature>
<organism evidence="2 3">
    <name type="scientific">Megalops atlanticus</name>
    <name type="common">Tarpon</name>
    <name type="synonym">Clupea gigantea</name>
    <dbReference type="NCBI Taxonomy" id="7932"/>
    <lineage>
        <taxon>Eukaryota</taxon>
        <taxon>Metazoa</taxon>
        <taxon>Chordata</taxon>
        <taxon>Craniata</taxon>
        <taxon>Vertebrata</taxon>
        <taxon>Euteleostomi</taxon>
        <taxon>Actinopterygii</taxon>
        <taxon>Neopterygii</taxon>
        <taxon>Teleostei</taxon>
        <taxon>Elopiformes</taxon>
        <taxon>Megalopidae</taxon>
        <taxon>Megalops</taxon>
    </lineage>
</organism>
<feature type="compositionally biased region" description="Acidic residues" evidence="1">
    <location>
        <begin position="284"/>
        <end position="293"/>
    </location>
</feature>
<feature type="compositionally biased region" description="Basic and acidic residues" evidence="1">
    <location>
        <begin position="206"/>
        <end position="217"/>
    </location>
</feature>
<proteinExistence type="predicted"/>
<accession>A0A9D3T7D6</accession>
<evidence type="ECO:0000256" key="1">
    <source>
        <dbReference type="SAM" id="MobiDB-lite"/>
    </source>
</evidence>
<feature type="compositionally biased region" description="Acidic residues" evidence="1">
    <location>
        <begin position="252"/>
        <end position="262"/>
    </location>
</feature>
<feature type="compositionally biased region" description="Basic and acidic residues" evidence="1">
    <location>
        <begin position="54"/>
        <end position="70"/>
    </location>
</feature>
<feature type="compositionally biased region" description="Basic and acidic residues" evidence="1">
    <location>
        <begin position="342"/>
        <end position="355"/>
    </location>
</feature>
<protein>
    <submittedName>
        <fullName evidence="2">Uncharacterized protein</fullName>
    </submittedName>
</protein>
<feature type="compositionally biased region" description="Low complexity" evidence="1">
    <location>
        <begin position="104"/>
        <end position="120"/>
    </location>
</feature>
<keyword evidence="3" id="KW-1185">Reference proteome</keyword>
<dbReference type="EMBL" id="JAFDVH010000014">
    <property type="protein sequence ID" value="KAG7465197.1"/>
    <property type="molecule type" value="Genomic_DNA"/>
</dbReference>
<feature type="region of interest" description="Disordered" evidence="1">
    <location>
        <begin position="147"/>
        <end position="361"/>
    </location>
</feature>
<dbReference type="AlphaFoldDB" id="A0A9D3T7D6"/>
<dbReference type="Proteomes" id="UP001046870">
    <property type="component" value="Chromosome 14"/>
</dbReference>